<evidence type="ECO:0000259" key="3">
    <source>
        <dbReference type="Pfam" id="PF01103"/>
    </source>
</evidence>
<keyword evidence="2" id="KW-0472">Membrane</keyword>
<sequence>NVFLQAEDGFQADELRSSYGVSFVWLAPIGPLRFSYAQTLNDRPGDRKQAFQFSIGSLF</sequence>
<dbReference type="InterPro" id="IPR000184">
    <property type="entry name" value="Bac_surfAg_D15"/>
</dbReference>
<dbReference type="GO" id="GO:0019867">
    <property type="term" value="C:outer membrane"/>
    <property type="evidence" value="ECO:0007669"/>
    <property type="project" value="InterPro"/>
</dbReference>
<evidence type="ECO:0000256" key="1">
    <source>
        <dbReference type="ARBA" id="ARBA00004370"/>
    </source>
</evidence>
<protein>
    <recommendedName>
        <fullName evidence="3">Bacterial surface antigen (D15) domain-containing protein</fullName>
    </recommendedName>
</protein>
<evidence type="ECO:0000313" key="4">
    <source>
        <dbReference type="EMBL" id="VAW56097.1"/>
    </source>
</evidence>
<name>A0A3B0WZM0_9ZZZZ</name>
<accession>A0A3B0WZM0</accession>
<dbReference type="EMBL" id="UOFF01000179">
    <property type="protein sequence ID" value="VAW56097.1"/>
    <property type="molecule type" value="Genomic_DNA"/>
</dbReference>
<dbReference type="Gene3D" id="2.40.160.50">
    <property type="entry name" value="membrane protein fhac: a member of the omp85/tpsb transporter family"/>
    <property type="match status" value="1"/>
</dbReference>
<comment type="subcellular location">
    <subcellularLocation>
        <location evidence="1">Membrane</location>
    </subcellularLocation>
</comment>
<feature type="domain" description="Bacterial surface antigen (D15)" evidence="3">
    <location>
        <begin position="12"/>
        <end position="59"/>
    </location>
</feature>
<dbReference type="AlphaFoldDB" id="A0A3B0WZM0"/>
<organism evidence="4">
    <name type="scientific">hydrothermal vent metagenome</name>
    <dbReference type="NCBI Taxonomy" id="652676"/>
    <lineage>
        <taxon>unclassified sequences</taxon>
        <taxon>metagenomes</taxon>
        <taxon>ecological metagenomes</taxon>
    </lineage>
</organism>
<feature type="non-terminal residue" evidence="4">
    <location>
        <position position="1"/>
    </location>
</feature>
<reference evidence="4" key="1">
    <citation type="submission" date="2018-06" db="EMBL/GenBank/DDBJ databases">
        <authorList>
            <person name="Zhirakovskaya E."/>
        </authorList>
    </citation>
    <scope>NUCLEOTIDE SEQUENCE</scope>
</reference>
<dbReference type="Pfam" id="PF01103">
    <property type="entry name" value="Omp85"/>
    <property type="match status" value="1"/>
</dbReference>
<evidence type="ECO:0000256" key="2">
    <source>
        <dbReference type="ARBA" id="ARBA00023136"/>
    </source>
</evidence>
<gene>
    <name evidence="4" type="ORF">MNBD_GAMMA07-327</name>
</gene>
<proteinExistence type="predicted"/>